<reference evidence="1 2" key="1">
    <citation type="submission" date="2018-06" db="EMBL/GenBank/DDBJ databases">
        <title>Comparative genomics reveals the genomic features of Rhizophagus irregularis, R. cerebriforme, R. diaphanum and Gigaspora rosea, and their symbiotic lifestyle signature.</title>
        <authorList>
            <person name="Morin E."/>
            <person name="San Clemente H."/>
            <person name="Chen E.C.H."/>
            <person name="De La Providencia I."/>
            <person name="Hainaut M."/>
            <person name="Kuo A."/>
            <person name="Kohler A."/>
            <person name="Murat C."/>
            <person name="Tang N."/>
            <person name="Roy S."/>
            <person name="Loubradou J."/>
            <person name="Henrissat B."/>
            <person name="Grigoriev I.V."/>
            <person name="Corradi N."/>
            <person name="Roux C."/>
            <person name="Martin F.M."/>
        </authorList>
    </citation>
    <scope>NUCLEOTIDE SEQUENCE [LARGE SCALE GENOMIC DNA]</scope>
    <source>
        <strain evidence="1 2">DAOM 194757</strain>
    </source>
</reference>
<dbReference type="Proteomes" id="UP000266673">
    <property type="component" value="Unassembled WGS sequence"/>
</dbReference>
<name>A0A397UZC6_9GLOM</name>
<sequence>MTYPRIIFDSDNFTSFQKNALITLLKNDDLQMEESEVLDKVILWGKAKTPNLPPDIKDWTNENFNSLKATLKHCLSHIRYFQIPGKDVLKKIKPYRSILEENLWMTLSQDLKIQIGSRDGFASEVFHKLCDNLPRTVVAVKINNTNEILGGYNPLIWKVDGGRVEKSQSTICYGGITYGPWFSGNDFGMGNGSDPKR</sequence>
<dbReference type="Gene3D" id="1.25.40.420">
    <property type="match status" value="1"/>
</dbReference>
<dbReference type="OrthoDB" id="25620at2759"/>
<dbReference type="EMBL" id="QKWP01000801">
    <property type="protein sequence ID" value="RIB14728.1"/>
    <property type="molecule type" value="Genomic_DNA"/>
</dbReference>
<evidence type="ECO:0000313" key="1">
    <source>
        <dbReference type="EMBL" id="RIB14728.1"/>
    </source>
</evidence>
<protein>
    <recommendedName>
        <fullName evidence="3">TLDc domain-containing protein</fullName>
    </recommendedName>
</protein>
<evidence type="ECO:0008006" key="3">
    <source>
        <dbReference type="Google" id="ProtNLM"/>
    </source>
</evidence>
<gene>
    <name evidence="1" type="ORF">C2G38_2039944</name>
</gene>
<dbReference type="AlphaFoldDB" id="A0A397UZC6"/>
<evidence type="ECO:0000313" key="2">
    <source>
        <dbReference type="Proteomes" id="UP000266673"/>
    </source>
</evidence>
<keyword evidence="2" id="KW-1185">Reference proteome</keyword>
<comment type="caution">
    <text evidence="1">The sequence shown here is derived from an EMBL/GenBank/DDBJ whole genome shotgun (WGS) entry which is preliminary data.</text>
</comment>
<organism evidence="1 2">
    <name type="scientific">Gigaspora rosea</name>
    <dbReference type="NCBI Taxonomy" id="44941"/>
    <lineage>
        <taxon>Eukaryota</taxon>
        <taxon>Fungi</taxon>
        <taxon>Fungi incertae sedis</taxon>
        <taxon>Mucoromycota</taxon>
        <taxon>Glomeromycotina</taxon>
        <taxon>Glomeromycetes</taxon>
        <taxon>Diversisporales</taxon>
        <taxon>Gigasporaceae</taxon>
        <taxon>Gigaspora</taxon>
    </lineage>
</organism>
<accession>A0A397UZC6</accession>
<proteinExistence type="predicted"/>